<dbReference type="InterPro" id="IPR012327">
    <property type="entry name" value="MeTrfase_D12"/>
</dbReference>
<keyword evidence="3" id="KW-0489">Methyltransferase</keyword>
<dbReference type="InterPro" id="IPR002052">
    <property type="entry name" value="DNA_methylase_N6_adenine_CS"/>
</dbReference>
<dbReference type="Pfam" id="PF02086">
    <property type="entry name" value="MethyltransfD12"/>
    <property type="match status" value="1"/>
</dbReference>
<protein>
    <recommendedName>
        <fullName evidence="2">site-specific DNA-methyltransferase (adenine-specific)</fullName>
        <ecNumber evidence="2">2.1.1.72</ecNumber>
    </recommendedName>
</protein>
<dbReference type="SUPFAM" id="SSF53335">
    <property type="entry name" value="S-adenosyl-L-methionine-dependent methyltransferases"/>
    <property type="match status" value="1"/>
</dbReference>
<dbReference type="Gene3D" id="1.10.1020.10">
    <property type="entry name" value="Adenine-specific Methyltransferase, Domain 2"/>
    <property type="match status" value="1"/>
</dbReference>
<dbReference type="PANTHER" id="PTHR30481">
    <property type="entry name" value="DNA ADENINE METHYLASE"/>
    <property type="match status" value="1"/>
</dbReference>
<dbReference type="InterPro" id="IPR023095">
    <property type="entry name" value="Ade_MeTrfase_dom_2"/>
</dbReference>
<reference evidence="7" key="1">
    <citation type="journal article" date="2020" name="Nature">
        <title>Giant virus diversity and host interactions through global metagenomics.</title>
        <authorList>
            <person name="Schulz F."/>
            <person name="Roux S."/>
            <person name="Paez-Espino D."/>
            <person name="Jungbluth S."/>
            <person name="Walsh D.A."/>
            <person name="Denef V.J."/>
            <person name="McMahon K.D."/>
            <person name="Konstantinidis K.T."/>
            <person name="Eloe-Fadrosh E.A."/>
            <person name="Kyrpides N.C."/>
            <person name="Woyke T."/>
        </authorList>
    </citation>
    <scope>NUCLEOTIDE SEQUENCE</scope>
    <source>
        <strain evidence="7">GVMAG-M-3300025778-1</strain>
    </source>
</reference>
<dbReference type="NCBIfam" id="TIGR00571">
    <property type="entry name" value="dam"/>
    <property type="match status" value="1"/>
</dbReference>
<dbReference type="InterPro" id="IPR029063">
    <property type="entry name" value="SAM-dependent_MTases_sf"/>
</dbReference>
<dbReference type="PRINTS" id="PR00505">
    <property type="entry name" value="D12N6MTFRASE"/>
</dbReference>
<name>A0A6C0J5V4_9ZZZZ</name>
<sequence length="290" mass="32142">MKPFLKWVGGKTQIIDNVLALFPKNINNYHEPFLGGGSVLLALLADETIKVSGTIYASDVNSNLIGLYKNIQSNPDGLIAEVKKLTDEFASCKNMEVNRKASTLAEALTSQESYYFWIRSRFNALTKENRTTSPGSAMLLFMNKTCFRGVYREGPHGFNVPFGNYKNPSILDEEHIRAVSLLIQNVVFTTASFSDSLSKVVAGDFVYLDPPYAGTSFVSYTADGFTVDNHATLFGLCSNLDAKFLMSNADVEDVRNAFPAPRYTTKIINCRRAINSKNPEARVNEVLITN</sequence>
<dbReference type="GO" id="GO:0006298">
    <property type="term" value="P:mismatch repair"/>
    <property type="evidence" value="ECO:0007669"/>
    <property type="project" value="TreeGrafter"/>
</dbReference>
<dbReference type="GO" id="GO:1904047">
    <property type="term" value="F:S-adenosyl-L-methionine binding"/>
    <property type="evidence" value="ECO:0007669"/>
    <property type="project" value="TreeGrafter"/>
</dbReference>
<keyword evidence="5" id="KW-0949">S-adenosyl-L-methionine</keyword>
<accession>A0A6C0J5V4</accession>
<comment type="similarity">
    <text evidence="1">Belongs to the N(4)/N(6)-methyltransferase family.</text>
</comment>
<dbReference type="PROSITE" id="PS00092">
    <property type="entry name" value="N6_MTASE"/>
    <property type="match status" value="1"/>
</dbReference>
<evidence type="ECO:0000256" key="4">
    <source>
        <dbReference type="ARBA" id="ARBA00022679"/>
    </source>
</evidence>
<evidence type="ECO:0000256" key="3">
    <source>
        <dbReference type="ARBA" id="ARBA00022603"/>
    </source>
</evidence>
<dbReference type="PIRSF" id="PIRSF000398">
    <property type="entry name" value="M_m6A_EcoRV"/>
    <property type="match status" value="1"/>
</dbReference>
<proteinExistence type="inferred from homology"/>
<keyword evidence="4" id="KW-0808">Transferase</keyword>
<dbReference type="InterPro" id="IPR012263">
    <property type="entry name" value="M_m6A_EcoRV"/>
</dbReference>
<evidence type="ECO:0000256" key="2">
    <source>
        <dbReference type="ARBA" id="ARBA00011900"/>
    </source>
</evidence>
<dbReference type="EMBL" id="MN740319">
    <property type="protein sequence ID" value="QHT99996.1"/>
    <property type="molecule type" value="Genomic_DNA"/>
</dbReference>
<evidence type="ECO:0000256" key="6">
    <source>
        <dbReference type="ARBA" id="ARBA00047942"/>
    </source>
</evidence>
<evidence type="ECO:0000313" key="7">
    <source>
        <dbReference type="EMBL" id="QHT99996.1"/>
    </source>
</evidence>
<comment type="catalytic activity">
    <reaction evidence="6">
        <text>a 2'-deoxyadenosine in DNA + S-adenosyl-L-methionine = an N(6)-methyl-2'-deoxyadenosine in DNA + S-adenosyl-L-homocysteine + H(+)</text>
        <dbReference type="Rhea" id="RHEA:15197"/>
        <dbReference type="Rhea" id="RHEA-COMP:12418"/>
        <dbReference type="Rhea" id="RHEA-COMP:12419"/>
        <dbReference type="ChEBI" id="CHEBI:15378"/>
        <dbReference type="ChEBI" id="CHEBI:57856"/>
        <dbReference type="ChEBI" id="CHEBI:59789"/>
        <dbReference type="ChEBI" id="CHEBI:90615"/>
        <dbReference type="ChEBI" id="CHEBI:90616"/>
        <dbReference type="EC" id="2.1.1.72"/>
    </reaction>
</comment>
<dbReference type="GO" id="GO:0043565">
    <property type="term" value="F:sequence-specific DNA binding"/>
    <property type="evidence" value="ECO:0007669"/>
    <property type="project" value="TreeGrafter"/>
</dbReference>
<dbReference type="AlphaFoldDB" id="A0A6C0J5V4"/>
<evidence type="ECO:0000256" key="5">
    <source>
        <dbReference type="ARBA" id="ARBA00022691"/>
    </source>
</evidence>
<dbReference type="GO" id="GO:0009307">
    <property type="term" value="P:DNA restriction-modification system"/>
    <property type="evidence" value="ECO:0007669"/>
    <property type="project" value="InterPro"/>
</dbReference>
<dbReference type="GO" id="GO:0032259">
    <property type="term" value="P:methylation"/>
    <property type="evidence" value="ECO:0007669"/>
    <property type="project" value="UniProtKB-KW"/>
</dbReference>
<dbReference type="Gene3D" id="3.40.50.150">
    <property type="entry name" value="Vaccinia Virus protein VP39"/>
    <property type="match status" value="1"/>
</dbReference>
<evidence type="ECO:0000256" key="1">
    <source>
        <dbReference type="ARBA" id="ARBA00006594"/>
    </source>
</evidence>
<dbReference type="EC" id="2.1.1.72" evidence="2"/>
<dbReference type="GO" id="GO:0009007">
    <property type="term" value="F:site-specific DNA-methyltransferase (adenine-specific) activity"/>
    <property type="evidence" value="ECO:0007669"/>
    <property type="project" value="UniProtKB-EC"/>
</dbReference>
<organism evidence="7">
    <name type="scientific">viral metagenome</name>
    <dbReference type="NCBI Taxonomy" id="1070528"/>
    <lineage>
        <taxon>unclassified sequences</taxon>
        <taxon>metagenomes</taxon>
        <taxon>organismal metagenomes</taxon>
    </lineage>
</organism>
<dbReference type="PANTHER" id="PTHR30481:SF3">
    <property type="entry name" value="DNA ADENINE METHYLASE"/>
    <property type="match status" value="1"/>
</dbReference>